<comment type="catalytic activity">
    <reaction evidence="4">
        <text>arsenic triglutathione + [thioredoxin]-dithiol + S-adenosyl-L-methionine + 2 H2O = methylarsonous acid + [thioredoxin]-disulfide + 3 glutathione + S-adenosyl-L-homocysteine + H(+)</text>
        <dbReference type="Rhea" id="RHEA:69460"/>
        <dbReference type="Rhea" id="RHEA-COMP:10698"/>
        <dbReference type="Rhea" id="RHEA-COMP:10700"/>
        <dbReference type="ChEBI" id="CHEBI:15377"/>
        <dbReference type="ChEBI" id="CHEBI:15378"/>
        <dbReference type="ChEBI" id="CHEBI:17826"/>
        <dbReference type="ChEBI" id="CHEBI:29950"/>
        <dbReference type="ChEBI" id="CHEBI:50058"/>
        <dbReference type="ChEBI" id="CHEBI:57856"/>
        <dbReference type="ChEBI" id="CHEBI:57925"/>
        <dbReference type="ChEBI" id="CHEBI:59789"/>
        <dbReference type="ChEBI" id="CHEBI:183640"/>
        <dbReference type="EC" id="2.1.1.137"/>
    </reaction>
</comment>
<evidence type="ECO:0000259" key="7">
    <source>
        <dbReference type="Pfam" id="PF13847"/>
    </source>
</evidence>
<gene>
    <name evidence="8" type="ORF">PSM36_0785</name>
</gene>
<evidence type="ECO:0000256" key="5">
    <source>
        <dbReference type="ARBA" id="ARBA00047943"/>
    </source>
</evidence>
<dbReference type="GO" id="GO:0030791">
    <property type="term" value="F:arsenite methyltransferase activity"/>
    <property type="evidence" value="ECO:0007669"/>
    <property type="project" value="UniProtKB-EC"/>
</dbReference>
<proteinExistence type="inferred from homology"/>
<comment type="catalytic activity">
    <reaction evidence="6">
        <text>arsenic triglutathione + 3 [thioredoxin]-dithiol + 3 S-adenosyl-L-methionine = trimethylarsine + 3 [thioredoxin]-disulfide + 3 glutathione + 3 S-adenosyl-L-homocysteine + 3 H(+)</text>
        <dbReference type="Rhea" id="RHEA:69432"/>
        <dbReference type="Rhea" id="RHEA-COMP:10698"/>
        <dbReference type="Rhea" id="RHEA-COMP:10700"/>
        <dbReference type="ChEBI" id="CHEBI:15378"/>
        <dbReference type="ChEBI" id="CHEBI:27130"/>
        <dbReference type="ChEBI" id="CHEBI:29950"/>
        <dbReference type="ChEBI" id="CHEBI:50058"/>
        <dbReference type="ChEBI" id="CHEBI:57856"/>
        <dbReference type="ChEBI" id="CHEBI:57925"/>
        <dbReference type="ChEBI" id="CHEBI:59789"/>
        <dbReference type="ChEBI" id="CHEBI:183640"/>
        <dbReference type="EC" id="2.1.1.137"/>
    </reaction>
</comment>
<dbReference type="Pfam" id="PF13847">
    <property type="entry name" value="Methyltransf_31"/>
    <property type="match status" value="1"/>
</dbReference>
<comment type="similarity">
    <text evidence="1">Belongs to the methyltransferase superfamily. Arsenite methyltransferase family.</text>
</comment>
<dbReference type="STRING" id="1642647.PSM36_0785"/>
<dbReference type="EMBL" id="LT605205">
    <property type="protein sequence ID" value="SCD19611.1"/>
    <property type="molecule type" value="Genomic_DNA"/>
</dbReference>
<dbReference type="GO" id="GO:0032259">
    <property type="term" value="P:methylation"/>
    <property type="evidence" value="ECO:0007669"/>
    <property type="project" value="UniProtKB-KW"/>
</dbReference>
<evidence type="ECO:0000256" key="1">
    <source>
        <dbReference type="ARBA" id="ARBA00034487"/>
    </source>
</evidence>
<dbReference type="InterPro" id="IPR026669">
    <property type="entry name" value="Arsenite_MeTrfase-like"/>
</dbReference>
<dbReference type="CDD" id="cd02440">
    <property type="entry name" value="AdoMet_MTases"/>
    <property type="match status" value="1"/>
</dbReference>
<dbReference type="PANTHER" id="PTHR43675:SF1">
    <property type="entry name" value="RIKEN CDNA 2700097O09 GENE"/>
    <property type="match status" value="1"/>
</dbReference>
<evidence type="ECO:0000256" key="4">
    <source>
        <dbReference type="ARBA" id="ARBA00047941"/>
    </source>
</evidence>
<dbReference type="Proteomes" id="UP000187464">
    <property type="component" value="Chromosome I"/>
</dbReference>
<keyword evidence="9" id="KW-1185">Reference proteome</keyword>
<evidence type="ECO:0000256" key="2">
    <source>
        <dbReference type="ARBA" id="ARBA00034521"/>
    </source>
</evidence>
<sequence>MNNQNNTHLHPLENASALESRFRRLLQNPRRILKKYIRQGMTVLDLGCGPGFFTLEIAKLVGEEGKVIAVDVQEGMLEILKQKLKGSELKERIQILKNEPQSLGFSEKVDFILAFYSFHEMKHIDHIIQALKEVMKPNTEILISEQKMHVSKDVFKSIVIRMINNGFVVCRRPKIFFSRSVVMKIGK</sequence>
<evidence type="ECO:0000313" key="9">
    <source>
        <dbReference type="Proteomes" id="UP000187464"/>
    </source>
</evidence>
<reference evidence="9" key="1">
    <citation type="submission" date="2016-08" db="EMBL/GenBank/DDBJ databases">
        <authorList>
            <person name="Wibberg D."/>
        </authorList>
    </citation>
    <scope>NUCLEOTIDE SEQUENCE [LARGE SCALE GENOMIC DNA]</scope>
</reference>
<dbReference type="Gene3D" id="3.40.50.150">
    <property type="entry name" value="Vaccinia Virus protein VP39"/>
    <property type="match status" value="1"/>
</dbReference>
<dbReference type="InterPro" id="IPR029063">
    <property type="entry name" value="SAM-dependent_MTases_sf"/>
</dbReference>
<evidence type="ECO:0000256" key="6">
    <source>
        <dbReference type="ARBA" id="ARBA00048428"/>
    </source>
</evidence>
<protein>
    <recommendedName>
        <fullName evidence="3">Arsenite methyltransferase</fullName>
        <ecNumber evidence="2">2.1.1.137</ecNumber>
    </recommendedName>
</protein>
<organism evidence="8 9">
    <name type="scientific">Proteiniphilum saccharofermentans</name>
    <dbReference type="NCBI Taxonomy" id="1642647"/>
    <lineage>
        <taxon>Bacteria</taxon>
        <taxon>Pseudomonadati</taxon>
        <taxon>Bacteroidota</taxon>
        <taxon>Bacteroidia</taxon>
        <taxon>Bacteroidales</taxon>
        <taxon>Dysgonomonadaceae</taxon>
        <taxon>Proteiniphilum</taxon>
    </lineage>
</organism>
<dbReference type="InterPro" id="IPR025714">
    <property type="entry name" value="Methyltranfer_dom"/>
</dbReference>
<dbReference type="SUPFAM" id="SSF53335">
    <property type="entry name" value="S-adenosyl-L-methionine-dependent methyltransferases"/>
    <property type="match status" value="1"/>
</dbReference>
<dbReference type="EC" id="2.1.1.137" evidence="2"/>
<accession>A0A1R3SVM2</accession>
<keyword evidence="8" id="KW-0808">Transferase</keyword>
<comment type="catalytic activity">
    <reaction evidence="5">
        <text>arsenic triglutathione + 2 [thioredoxin]-dithiol + 2 S-adenosyl-L-methionine + H2O = dimethylarsinous acid + 2 [thioredoxin]-disulfide + 3 glutathione + 2 S-adenosyl-L-homocysteine + 2 H(+)</text>
        <dbReference type="Rhea" id="RHEA:69464"/>
        <dbReference type="Rhea" id="RHEA-COMP:10698"/>
        <dbReference type="Rhea" id="RHEA-COMP:10700"/>
        <dbReference type="ChEBI" id="CHEBI:15377"/>
        <dbReference type="ChEBI" id="CHEBI:15378"/>
        <dbReference type="ChEBI" id="CHEBI:23808"/>
        <dbReference type="ChEBI" id="CHEBI:29950"/>
        <dbReference type="ChEBI" id="CHEBI:50058"/>
        <dbReference type="ChEBI" id="CHEBI:57856"/>
        <dbReference type="ChEBI" id="CHEBI:57925"/>
        <dbReference type="ChEBI" id="CHEBI:59789"/>
        <dbReference type="ChEBI" id="CHEBI:183640"/>
        <dbReference type="EC" id="2.1.1.137"/>
    </reaction>
</comment>
<dbReference type="PANTHER" id="PTHR43675">
    <property type="entry name" value="ARSENITE METHYLTRANSFERASE"/>
    <property type="match status" value="1"/>
</dbReference>
<evidence type="ECO:0000313" key="8">
    <source>
        <dbReference type="EMBL" id="SCD19611.1"/>
    </source>
</evidence>
<dbReference type="KEGG" id="psac:PSM36_0785"/>
<evidence type="ECO:0000256" key="3">
    <source>
        <dbReference type="ARBA" id="ARBA00034545"/>
    </source>
</evidence>
<feature type="domain" description="Methyltransferase" evidence="7">
    <location>
        <begin position="38"/>
        <end position="147"/>
    </location>
</feature>
<dbReference type="AlphaFoldDB" id="A0A1R3SVM2"/>
<name>A0A1R3SVM2_9BACT</name>
<keyword evidence="8" id="KW-0489">Methyltransferase</keyword>
<dbReference type="RefSeq" id="WP_076929017.1">
    <property type="nucleotide sequence ID" value="NZ_LT605205.1"/>
</dbReference>